<dbReference type="GO" id="GO:0003700">
    <property type="term" value="F:DNA-binding transcription factor activity"/>
    <property type="evidence" value="ECO:0007669"/>
    <property type="project" value="InterPro"/>
</dbReference>
<proteinExistence type="predicted"/>
<sequence>MVTPTAIADHLRSDILDLRFGQGESLREVPLAERFGASRRSVREALIELSREGVVTHERNRGARVRQFSLADIDDLYAARSVLESEGARRSVDADEAAVDSVQTALFELRRAAADGQDTTRHARADVAFHAAVVALSGSARIDDFFERIRGEMTYAIRLLQRQEVVHGQNDSEVLGDHERIAAAVLRRDPIAAEAAVREHIRVNNQLLKVIASSADSPRASSAASSP</sequence>
<dbReference type="Gene3D" id="1.10.10.10">
    <property type="entry name" value="Winged helix-like DNA-binding domain superfamily/Winged helix DNA-binding domain"/>
    <property type="match status" value="1"/>
</dbReference>
<evidence type="ECO:0000256" key="2">
    <source>
        <dbReference type="ARBA" id="ARBA00023125"/>
    </source>
</evidence>
<dbReference type="Pfam" id="PF07729">
    <property type="entry name" value="FCD"/>
    <property type="match status" value="1"/>
</dbReference>
<dbReference type="GO" id="GO:0003677">
    <property type="term" value="F:DNA binding"/>
    <property type="evidence" value="ECO:0007669"/>
    <property type="project" value="UniProtKB-KW"/>
</dbReference>
<keyword evidence="2" id="KW-0238">DNA-binding</keyword>
<dbReference type="InterPro" id="IPR036388">
    <property type="entry name" value="WH-like_DNA-bd_sf"/>
</dbReference>
<dbReference type="Proteomes" id="UP000256709">
    <property type="component" value="Unassembled WGS sequence"/>
</dbReference>
<dbReference type="InterPro" id="IPR008920">
    <property type="entry name" value="TF_FadR/GntR_C"/>
</dbReference>
<evidence type="ECO:0000256" key="1">
    <source>
        <dbReference type="ARBA" id="ARBA00023015"/>
    </source>
</evidence>
<dbReference type="Gene3D" id="1.20.120.530">
    <property type="entry name" value="GntR ligand-binding domain-like"/>
    <property type="match status" value="1"/>
</dbReference>
<dbReference type="SMART" id="SM00345">
    <property type="entry name" value="HTH_GNTR"/>
    <property type="match status" value="1"/>
</dbReference>
<evidence type="ECO:0000259" key="4">
    <source>
        <dbReference type="PROSITE" id="PS50949"/>
    </source>
</evidence>
<dbReference type="EMBL" id="NBXA01000034">
    <property type="protein sequence ID" value="RFA06915.1"/>
    <property type="molecule type" value="Genomic_DNA"/>
</dbReference>
<gene>
    <name evidence="5" type="ORF">B7R21_17505</name>
</gene>
<dbReference type="Pfam" id="PF00392">
    <property type="entry name" value="GntR"/>
    <property type="match status" value="1"/>
</dbReference>
<feature type="domain" description="HTH gntR-type" evidence="4">
    <location>
        <begin position="1"/>
        <end position="68"/>
    </location>
</feature>
<dbReference type="SUPFAM" id="SSF48008">
    <property type="entry name" value="GntR ligand-binding domain-like"/>
    <property type="match status" value="1"/>
</dbReference>
<dbReference type="SMART" id="SM00895">
    <property type="entry name" value="FCD"/>
    <property type="match status" value="1"/>
</dbReference>
<reference evidence="5 6" key="1">
    <citation type="submission" date="2017-04" db="EMBL/GenBank/DDBJ databases">
        <title>Comparative genome analysis of Subtercola boreus.</title>
        <authorList>
            <person name="Cho Y.-J."/>
            <person name="Cho A."/>
            <person name="Kim O.-S."/>
            <person name="Lee J.-I."/>
        </authorList>
    </citation>
    <scope>NUCLEOTIDE SEQUENCE [LARGE SCALE GENOMIC DNA]</scope>
    <source>
        <strain evidence="5 6">P27444</strain>
    </source>
</reference>
<name>A0A3E0VBA7_9MICO</name>
<dbReference type="InterPro" id="IPR011711">
    <property type="entry name" value="GntR_C"/>
</dbReference>
<protein>
    <recommendedName>
        <fullName evidence="4">HTH gntR-type domain-containing protein</fullName>
    </recommendedName>
</protein>
<evidence type="ECO:0000313" key="6">
    <source>
        <dbReference type="Proteomes" id="UP000256709"/>
    </source>
</evidence>
<dbReference type="PROSITE" id="PS50949">
    <property type="entry name" value="HTH_GNTR"/>
    <property type="match status" value="1"/>
</dbReference>
<comment type="caution">
    <text evidence="5">The sequence shown here is derived from an EMBL/GenBank/DDBJ whole genome shotgun (WGS) entry which is preliminary data.</text>
</comment>
<dbReference type="PANTHER" id="PTHR43537:SF5">
    <property type="entry name" value="UXU OPERON TRANSCRIPTIONAL REGULATOR"/>
    <property type="match status" value="1"/>
</dbReference>
<dbReference type="InterPro" id="IPR000524">
    <property type="entry name" value="Tscrpt_reg_HTH_GntR"/>
</dbReference>
<dbReference type="SUPFAM" id="SSF46785">
    <property type="entry name" value="Winged helix' DNA-binding domain"/>
    <property type="match status" value="1"/>
</dbReference>
<dbReference type="OrthoDB" id="5243844at2"/>
<keyword evidence="3" id="KW-0804">Transcription</keyword>
<evidence type="ECO:0000313" key="5">
    <source>
        <dbReference type="EMBL" id="RFA06915.1"/>
    </source>
</evidence>
<dbReference type="PANTHER" id="PTHR43537">
    <property type="entry name" value="TRANSCRIPTIONAL REGULATOR, GNTR FAMILY"/>
    <property type="match status" value="1"/>
</dbReference>
<dbReference type="AlphaFoldDB" id="A0A3E0VBA7"/>
<organism evidence="5 6">
    <name type="scientific">Subtercola boreus</name>
    <dbReference type="NCBI Taxonomy" id="120213"/>
    <lineage>
        <taxon>Bacteria</taxon>
        <taxon>Bacillati</taxon>
        <taxon>Actinomycetota</taxon>
        <taxon>Actinomycetes</taxon>
        <taxon>Micrococcales</taxon>
        <taxon>Microbacteriaceae</taxon>
        <taxon>Subtercola</taxon>
    </lineage>
</organism>
<dbReference type="InterPro" id="IPR036390">
    <property type="entry name" value="WH_DNA-bd_sf"/>
</dbReference>
<evidence type="ECO:0000256" key="3">
    <source>
        <dbReference type="ARBA" id="ARBA00023163"/>
    </source>
</evidence>
<keyword evidence="1" id="KW-0805">Transcription regulation</keyword>
<accession>A0A3E0VBA7</accession>
<dbReference type="RefSeq" id="WP_116284554.1">
    <property type="nucleotide sequence ID" value="NZ_NBXA01000034.1"/>
</dbReference>